<dbReference type="InterPro" id="IPR043745">
    <property type="entry name" value="DUF5690"/>
</dbReference>
<feature type="transmembrane region" description="Helical" evidence="1">
    <location>
        <begin position="400"/>
        <end position="426"/>
    </location>
</feature>
<dbReference type="Proteomes" id="UP001304419">
    <property type="component" value="Chromosome 1"/>
</dbReference>
<feature type="transmembrane region" description="Helical" evidence="1">
    <location>
        <begin position="336"/>
        <end position="355"/>
    </location>
</feature>
<evidence type="ECO:0000256" key="1">
    <source>
        <dbReference type="SAM" id="Phobius"/>
    </source>
</evidence>
<feature type="transmembrane region" description="Helical" evidence="1">
    <location>
        <begin position="120"/>
        <end position="141"/>
    </location>
</feature>
<feature type="transmembrane region" description="Helical" evidence="1">
    <location>
        <begin position="21"/>
        <end position="41"/>
    </location>
</feature>
<name>A0ABZ0MBF6_9GAMM</name>
<reference evidence="2 3" key="1">
    <citation type="submission" date="2023-10" db="EMBL/GenBank/DDBJ databases">
        <title>To unveil natural product biosynthetic capacity in Pseudoalteromonas.</title>
        <authorList>
            <person name="Wang J."/>
        </authorList>
    </citation>
    <scope>NUCLEOTIDE SEQUENCE [LARGE SCALE GENOMIC DNA]</scope>
    <source>
        <strain evidence="2 3">DSM 15914</strain>
    </source>
</reference>
<dbReference type="EMBL" id="CP137578">
    <property type="protein sequence ID" value="WOX29145.1"/>
    <property type="molecule type" value="Genomic_DNA"/>
</dbReference>
<organism evidence="2 3">
    <name type="scientific">Pseudoalteromonas maricaloris</name>
    <dbReference type="NCBI Taxonomy" id="184924"/>
    <lineage>
        <taxon>Bacteria</taxon>
        <taxon>Pseudomonadati</taxon>
        <taxon>Pseudomonadota</taxon>
        <taxon>Gammaproteobacteria</taxon>
        <taxon>Alteromonadales</taxon>
        <taxon>Pseudoalteromonadaceae</taxon>
        <taxon>Pseudoalteromonas</taxon>
    </lineage>
</organism>
<feature type="transmembrane region" description="Helical" evidence="1">
    <location>
        <begin position="367"/>
        <end position="388"/>
    </location>
</feature>
<dbReference type="Pfam" id="PF18943">
    <property type="entry name" value="DUF5690"/>
    <property type="match status" value="1"/>
</dbReference>
<evidence type="ECO:0000313" key="3">
    <source>
        <dbReference type="Proteomes" id="UP001304419"/>
    </source>
</evidence>
<feature type="transmembrane region" description="Helical" evidence="1">
    <location>
        <begin position="303"/>
        <end position="324"/>
    </location>
</feature>
<sequence>MMLQITLFNARPRWLKDAQGIGFVLFAATSAFMTYFCMYAFRKPFSVNTYEAFDDPSWVVSFKIALILSQVFGYLCAKFIGVKVIAEMQHHYRGRAILAMILAAELALVLFAITPTGWNLVWLFANGLSLGMIWGLVFSFLEGRKTTEILGAVLSVTFILASGLVRTVGKWLVSELNVPELWMPAATGAIFLPLLVLSVACLNSIPEPTQEDEQLRQKRAPMDGKARLAFFKQYWFGITVLVLSFLLFTGFRDFRDNFSAEIWQALGYGQEPAIFAYAGIRIAFIVLIALAALVLIKNNRIAFFANHGFVLLGAALLAGSTYLYQTQSLDPKTWMVLLGAGLYISYIPYNCFLFDRMISAVGSTANAGFLIYLADSAGYIGSVGILLYKTFATPELSWLHFFTMACYWVAFIASALVVSSIIYFAVKLKRPRKASTQLRATALSSHIS</sequence>
<feature type="transmembrane region" description="Helical" evidence="1">
    <location>
        <begin position="148"/>
        <end position="169"/>
    </location>
</feature>
<feature type="transmembrane region" description="Helical" evidence="1">
    <location>
        <begin position="181"/>
        <end position="205"/>
    </location>
</feature>
<proteinExistence type="predicted"/>
<keyword evidence="1" id="KW-0472">Membrane</keyword>
<accession>A0ABZ0MBF6</accession>
<feature type="transmembrane region" description="Helical" evidence="1">
    <location>
        <begin position="274"/>
        <end position="296"/>
    </location>
</feature>
<protein>
    <submittedName>
        <fullName evidence="2">DUF5690 family protein</fullName>
    </submittedName>
</protein>
<gene>
    <name evidence="2" type="ORF">R5H13_02410</name>
</gene>
<keyword evidence="1" id="KW-1133">Transmembrane helix</keyword>
<evidence type="ECO:0000313" key="2">
    <source>
        <dbReference type="EMBL" id="WOX29145.1"/>
    </source>
</evidence>
<keyword evidence="1" id="KW-0812">Transmembrane</keyword>
<feature type="transmembrane region" description="Helical" evidence="1">
    <location>
        <begin position="226"/>
        <end position="248"/>
    </location>
</feature>
<dbReference type="RefSeq" id="WP_226899329.1">
    <property type="nucleotide sequence ID" value="NZ_CBCSDF010000007.1"/>
</dbReference>
<feature type="transmembrane region" description="Helical" evidence="1">
    <location>
        <begin position="96"/>
        <end position="114"/>
    </location>
</feature>
<keyword evidence="3" id="KW-1185">Reference proteome</keyword>
<feature type="transmembrane region" description="Helical" evidence="1">
    <location>
        <begin position="61"/>
        <end position="84"/>
    </location>
</feature>